<gene>
    <name evidence="2" type="ORF">NCTC5798_06088</name>
</gene>
<protein>
    <submittedName>
        <fullName evidence="2">Uncharacterized protein</fullName>
    </submittedName>
</protein>
<evidence type="ECO:0000256" key="1">
    <source>
        <dbReference type="SAM" id="MobiDB-lite"/>
    </source>
</evidence>
<organism evidence="2 3">
    <name type="scientific">Salmonella enterica I</name>
    <dbReference type="NCBI Taxonomy" id="59201"/>
    <lineage>
        <taxon>Bacteria</taxon>
        <taxon>Pseudomonadati</taxon>
        <taxon>Pseudomonadota</taxon>
        <taxon>Gammaproteobacteria</taxon>
        <taxon>Enterobacterales</taxon>
        <taxon>Enterobacteriaceae</taxon>
        <taxon>Salmonella</taxon>
    </lineage>
</organism>
<evidence type="ECO:0000313" key="2">
    <source>
        <dbReference type="EMBL" id="SUI39647.1"/>
    </source>
</evidence>
<reference evidence="2 3" key="1">
    <citation type="submission" date="2018-06" db="EMBL/GenBank/DDBJ databases">
        <authorList>
            <consortium name="Pathogen Informatics"/>
            <person name="Doyle S."/>
        </authorList>
    </citation>
    <scope>NUCLEOTIDE SEQUENCE [LARGE SCALE GENOMIC DNA]</scope>
    <source>
        <strain evidence="2 3">NCTC5798</strain>
    </source>
</reference>
<name>A0A379Y229_SALET</name>
<feature type="compositionally biased region" description="Basic and acidic residues" evidence="1">
    <location>
        <begin position="7"/>
        <end position="18"/>
    </location>
</feature>
<accession>A0A379Y229</accession>
<feature type="compositionally biased region" description="Polar residues" evidence="1">
    <location>
        <begin position="19"/>
        <end position="29"/>
    </location>
</feature>
<sequence>MNFLENYEGHPEGERNTDSEQFQMNTGAA</sequence>
<dbReference type="EMBL" id="UGXK01000002">
    <property type="protein sequence ID" value="SUI39647.1"/>
    <property type="molecule type" value="Genomic_DNA"/>
</dbReference>
<dbReference type="Proteomes" id="UP000255534">
    <property type="component" value="Unassembled WGS sequence"/>
</dbReference>
<evidence type="ECO:0000313" key="3">
    <source>
        <dbReference type="Proteomes" id="UP000255534"/>
    </source>
</evidence>
<proteinExistence type="predicted"/>
<dbReference type="AlphaFoldDB" id="A0A379Y229"/>
<feature type="region of interest" description="Disordered" evidence="1">
    <location>
        <begin position="1"/>
        <end position="29"/>
    </location>
</feature>